<dbReference type="EMBL" id="FNAD01000005">
    <property type="protein sequence ID" value="SDD59014.1"/>
    <property type="molecule type" value="Genomic_DNA"/>
</dbReference>
<dbReference type="AlphaFoldDB" id="A0A1G6VZQ9"/>
<sequence>MTRITDTMTERSAEFVWLTGSVLDQHRYALWSGGGSREAALAALDAHRTTDGGFAFALEADVKGPDPQPLTAMTALEILDEIGALDQTAGAGVCDWLARYTAADGGVPDLLTTITAYPRPPWVEAPPQDEGGLLTTARAVGMLLKHRIDHPWVEGATAFCRSRIDAIETSHPYEVFSVLAFLEHCPDRAWAEAAAKRVGAIVREAPLVLLDPANPDGIATPPGYAEHEFTFACDFAGTPDGVAAAWFTRDEMRAALDHLVSEQREDGGWPIHYKLWNPAIEQQARPRATIAALKILKAWEGVV</sequence>
<dbReference type="Proteomes" id="UP000198949">
    <property type="component" value="Unassembled WGS sequence"/>
</dbReference>
<keyword evidence="2" id="KW-1185">Reference proteome</keyword>
<gene>
    <name evidence="1" type="ORF">SAMN05216270_105221</name>
</gene>
<accession>A0A1G6VZQ9</accession>
<evidence type="ECO:0000313" key="1">
    <source>
        <dbReference type="EMBL" id="SDD59014.1"/>
    </source>
</evidence>
<protein>
    <recommendedName>
        <fullName evidence="3">Prenyltransferase and squalene oxidase repeat-containing protein</fullName>
    </recommendedName>
</protein>
<dbReference type="InterPro" id="IPR008930">
    <property type="entry name" value="Terpenoid_cyclase/PrenylTrfase"/>
</dbReference>
<evidence type="ECO:0000313" key="2">
    <source>
        <dbReference type="Proteomes" id="UP000198949"/>
    </source>
</evidence>
<organism evidence="1 2">
    <name type="scientific">Glycomyces harbinensis</name>
    <dbReference type="NCBI Taxonomy" id="58114"/>
    <lineage>
        <taxon>Bacteria</taxon>
        <taxon>Bacillati</taxon>
        <taxon>Actinomycetota</taxon>
        <taxon>Actinomycetes</taxon>
        <taxon>Glycomycetales</taxon>
        <taxon>Glycomycetaceae</taxon>
        <taxon>Glycomyces</taxon>
    </lineage>
</organism>
<dbReference type="STRING" id="58114.SAMN05216270_105221"/>
<dbReference type="SUPFAM" id="SSF48239">
    <property type="entry name" value="Terpenoid cyclases/Protein prenyltransferases"/>
    <property type="match status" value="1"/>
</dbReference>
<proteinExistence type="predicted"/>
<evidence type="ECO:0008006" key="3">
    <source>
        <dbReference type="Google" id="ProtNLM"/>
    </source>
</evidence>
<dbReference type="RefSeq" id="WP_091033488.1">
    <property type="nucleotide sequence ID" value="NZ_FNAD01000005.1"/>
</dbReference>
<dbReference type="OrthoDB" id="3286086at2"/>
<reference evidence="2" key="1">
    <citation type="submission" date="2016-10" db="EMBL/GenBank/DDBJ databases">
        <authorList>
            <person name="Varghese N."/>
            <person name="Submissions S."/>
        </authorList>
    </citation>
    <scope>NUCLEOTIDE SEQUENCE [LARGE SCALE GENOMIC DNA]</scope>
    <source>
        <strain evidence="2">CGMCC 4.3516</strain>
    </source>
</reference>
<name>A0A1G6VZQ9_9ACTN</name>